<dbReference type="KEGG" id="mey:TM49_13560"/>
<keyword evidence="3" id="KW-1185">Reference proteome</keyword>
<evidence type="ECO:0000313" key="3">
    <source>
        <dbReference type="Proteomes" id="UP000032611"/>
    </source>
</evidence>
<organism evidence="2 3">
    <name type="scientific">Martelella endophytica</name>
    <dbReference type="NCBI Taxonomy" id="1486262"/>
    <lineage>
        <taxon>Bacteria</taxon>
        <taxon>Pseudomonadati</taxon>
        <taxon>Pseudomonadota</taxon>
        <taxon>Alphaproteobacteria</taxon>
        <taxon>Hyphomicrobiales</taxon>
        <taxon>Aurantimonadaceae</taxon>
        <taxon>Martelella</taxon>
    </lineage>
</organism>
<accession>A0A0D5LQJ2</accession>
<feature type="domain" description="DUF4376" evidence="1">
    <location>
        <begin position="98"/>
        <end position="207"/>
    </location>
</feature>
<proteinExistence type="predicted"/>
<dbReference type="Pfam" id="PF14301">
    <property type="entry name" value="DUF4376"/>
    <property type="match status" value="1"/>
</dbReference>
<dbReference type="InterPro" id="IPR025484">
    <property type="entry name" value="DUF4376"/>
</dbReference>
<evidence type="ECO:0000259" key="1">
    <source>
        <dbReference type="Pfam" id="PF14301"/>
    </source>
</evidence>
<evidence type="ECO:0000313" key="2">
    <source>
        <dbReference type="EMBL" id="AJY46474.1"/>
    </source>
</evidence>
<gene>
    <name evidence="2" type="ORF">TM49_13560</name>
</gene>
<dbReference type="Proteomes" id="UP000032611">
    <property type="component" value="Chromosome"/>
</dbReference>
<reference evidence="2 3" key="1">
    <citation type="journal article" date="2015" name="Genome Announc.">
        <title>Complete genome sequence of Martelella endophytica YC6887, which has antifungal activity associated with a halophyte.</title>
        <authorList>
            <person name="Khan A."/>
            <person name="Khan H."/>
            <person name="Chung E.J."/>
            <person name="Hossain M.T."/>
            <person name="Chung Y.R."/>
        </authorList>
    </citation>
    <scope>NUCLEOTIDE SEQUENCE [LARGE SCALE GENOMIC DNA]</scope>
    <source>
        <strain evidence="2">YC6887</strain>
    </source>
</reference>
<dbReference type="OrthoDB" id="8450643at2"/>
<dbReference type="EMBL" id="CP010803">
    <property type="protein sequence ID" value="AJY46474.1"/>
    <property type="molecule type" value="Genomic_DNA"/>
</dbReference>
<dbReference type="RefSeq" id="WP_045682002.1">
    <property type="nucleotide sequence ID" value="NZ_CP010803.1"/>
</dbReference>
<dbReference type="PATRIC" id="fig|1486262.3.peg.2800"/>
<dbReference type="AlphaFoldDB" id="A0A0D5LQJ2"/>
<protein>
    <recommendedName>
        <fullName evidence="1">DUF4376 domain-containing protein</fullName>
    </recommendedName>
</protein>
<sequence length="215" mass="23146">MNIFHYAPETGELVSGSVARLDPLEPHRFLIPAYATDLEPPTAADGEVAVFAEGAWSLRPDHRGQTWFDDEANPVEIDFIGAPAVRGLVAEKPFIPPTKAELSAYAARKSWETRIEGPLINGVRIKCDGEAIGLINGMAALAERDADRTFSFDAHGDGTAVLSLTAVEAIAIAERVGEFVQWTFDRRADVYAAIDAGTVSNQAEVDAAFAGMDEE</sequence>
<dbReference type="STRING" id="1486262.TM49_13560"/>
<dbReference type="HOGENOM" id="CLU_1281939_0_0_5"/>
<name>A0A0D5LQJ2_MAREN</name>